<comment type="caution">
    <text evidence="13">The sequence shown here is derived from an EMBL/GenBank/DDBJ whole genome shotgun (WGS) entry which is preliminary data.</text>
</comment>
<proteinExistence type="inferred from homology"/>
<comment type="pathway">
    <text evidence="2 11">Cofactor biosynthesis; NAD(+) biosynthesis; deamido-NAD(+) from nicotinate D-ribonucleotide: step 1/1.</text>
</comment>
<evidence type="ECO:0000313" key="14">
    <source>
        <dbReference type="Proteomes" id="UP000289238"/>
    </source>
</evidence>
<name>A0A4Q0P7P8_9FLAO</name>
<evidence type="ECO:0000256" key="1">
    <source>
        <dbReference type="ARBA" id="ARBA00002324"/>
    </source>
</evidence>
<evidence type="ECO:0000313" key="13">
    <source>
        <dbReference type="EMBL" id="RXG22166.1"/>
    </source>
</evidence>
<evidence type="ECO:0000256" key="2">
    <source>
        <dbReference type="ARBA" id="ARBA00005019"/>
    </source>
</evidence>
<dbReference type="Pfam" id="PF01467">
    <property type="entry name" value="CTP_transf_like"/>
    <property type="match status" value="1"/>
</dbReference>
<dbReference type="GO" id="GO:0009435">
    <property type="term" value="P:NAD+ biosynthetic process"/>
    <property type="evidence" value="ECO:0007669"/>
    <property type="project" value="UniProtKB-UniRule"/>
</dbReference>
<dbReference type="CDD" id="cd02165">
    <property type="entry name" value="NMNAT"/>
    <property type="match status" value="1"/>
</dbReference>
<evidence type="ECO:0000256" key="8">
    <source>
        <dbReference type="ARBA" id="ARBA00022840"/>
    </source>
</evidence>
<feature type="domain" description="Cytidyltransferase-like" evidence="12">
    <location>
        <begin position="5"/>
        <end position="165"/>
    </location>
</feature>
<dbReference type="Proteomes" id="UP000289238">
    <property type="component" value="Unassembled WGS sequence"/>
</dbReference>
<dbReference type="AlphaFoldDB" id="A0A4Q0P7P8"/>
<evidence type="ECO:0000256" key="10">
    <source>
        <dbReference type="ARBA" id="ARBA00048721"/>
    </source>
</evidence>
<sequence>MKIGLYFGTFNPIHIGHLIIANHFAEYSDLDKVWMVLTPHNPFKKKSSLLDNNHRYQLLLEALEDYPKIEPSTIEFNLPQPNYTTNTLAHLKEKYPQYEFSLIMGEDNLRTLHKWKNYEVILENHQIYVYPRISEITSTNSLKDHKNIKVIDAPVVEISSTFIRKAIQEGKNCRPLLSNPVWDYIDKMNFYR</sequence>
<dbReference type="NCBIfam" id="TIGR00125">
    <property type="entry name" value="cyt_tran_rel"/>
    <property type="match status" value="1"/>
</dbReference>
<evidence type="ECO:0000256" key="7">
    <source>
        <dbReference type="ARBA" id="ARBA00022741"/>
    </source>
</evidence>
<evidence type="ECO:0000259" key="12">
    <source>
        <dbReference type="Pfam" id="PF01467"/>
    </source>
</evidence>
<dbReference type="RefSeq" id="WP_128758058.1">
    <property type="nucleotide sequence ID" value="NZ_QOVM01000004.1"/>
</dbReference>
<dbReference type="InterPro" id="IPR005248">
    <property type="entry name" value="NadD/NMNAT"/>
</dbReference>
<dbReference type="InterPro" id="IPR004821">
    <property type="entry name" value="Cyt_trans-like"/>
</dbReference>
<dbReference type="PANTHER" id="PTHR39321">
    <property type="entry name" value="NICOTINATE-NUCLEOTIDE ADENYLYLTRANSFERASE-RELATED"/>
    <property type="match status" value="1"/>
</dbReference>
<organism evidence="13 14">
    <name type="scientific">Leeuwenhoekiella aequorea</name>
    <dbReference type="NCBI Taxonomy" id="283736"/>
    <lineage>
        <taxon>Bacteria</taxon>
        <taxon>Pseudomonadati</taxon>
        <taxon>Bacteroidota</taxon>
        <taxon>Flavobacteriia</taxon>
        <taxon>Flavobacteriales</taxon>
        <taxon>Flavobacteriaceae</taxon>
        <taxon>Leeuwenhoekiella</taxon>
    </lineage>
</organism>
<evidence type="ECO:0000256" key="3">
    <source>
        <dbReference type="ARBA" id="ARBA00009014"/>
    </source>
</evidence>
<dbReference type="NCBIfam" id="TIGR00482">
    <property type="entry name" value="nicotinate (nicotinamide) nucleotide adenylyltransferase"/>
    <property type="match status" value="1"/>
</dbReference>
<dbReference type="SUPFAM" id="SSF52374">
    <property type="entry name" value="Nucleotidylyl transferase"/>
    <property type="match status" value="1"/>
</dbReference>
<dbReference type="GO" id="GO:0004515">
    <property type="term" value="F:nicotinate-nucleotide adenylyltransferase activity"/>
    <property type="evidence" value="ECO:0007669"/>
    <property type="project" value="UniProtKB-UniRule"/>
</dbReference>
<dbReference type="HAMAP" id="MF_00244">
    <property type="entry name" value="NaMN_adenylyltr"/>
    <property type="match status" value="1"/>
</dbReference>
<evidence type="ECO:0000256" key="5">
    <source>
        <dbReference type="ARBA" id="ARBA00022679"/>
    </source>
</evidence>
<dbReference type="UniPathway" id="UPA00253">
    <property type="reaction ID" value="UER00332"/>
</dbReference>
<keyword evidence="8 11" id="KW-0067">ATP-binding</keyword>
<keyword evidence="7 11" id="KW-0547">Nucleotide-binding</keyword>
<keyword evidence="6 11" id="KW-0548">Nucleotidyltransferase</keyword>
<evidence type="ECO:0000256" key="9">
    <source>
        <dbReference type="ARBA" id="ARBA00023027"/>
    </source>
</evidence>
<keyword evidence="5 11" id="KW-0808">Transferase</keyword>
<keyword evidence="14" id="KW-1185">Reference proteome</keyword>
<comment type="similarity">
    <text evidence="3 11">Belongs to the NadD family.</text>
</comment>
<dbReference type="OrthoDB" id="5295945at2"/>
<dbReference type="EC" id="2.7.7.18" evidence="11"/>
<dbReference type="InterPro" id="IPR014729">
    <property type="entry name" value="Rossmann-like_a/b/a_fold"/>
</dbReference>
<dbReference type="PANTHER" id="PTHR39321:SF3">
    <property type="entry name" value="PHOSPHOPANTETHEINE ADENYLYLTRANSFERASE"/>
    <property type="match status" value="1"/>
</dbReference>
<accession>A0A4Q0P7P8</accession>
<reference evidence="13 14" key="1">
    <citation type="submission" date="2018-07" db="EMBL/GenBank/DDBJ databases">
        <title>Leeuwenhoekiella genomics.</title>
        <authorList>
            <person name="Tahon G."/>
            <person name="Willems A."/>
        </authorList>
    </citation>
    <scope>NUCLEOTIDE SEQUENCE [LARGE SCALE GENOMIC DNA]</scope>
    <source>
        <strain evidence="13 14">LMG 22550</strain>
    </source>
</reference>
<comment type="catalytic activity">
    <reaction evidence="10 11">
        <text>nicotinate beta-D-ribonucleotide + ATP + H(+) = deamido-NAD(+) + diphosphate</text>
        <dbReference type="Rhea" id="RHEA:22860"/>
        <dbReference type="ChEBI" id="CHEBI:15378"/>
        <dbReference type="ChEBI" id="CHEBI:30616"/>
        <dbReference type="ChEBI" id="CHEBI:33019"/>
        <dbReference type="ChEBI" id="CHEBI:57502"/>
        <dbReference type="ChEBI" id="CHEBI:58437"/>
        <dbReference type="EC" id="2.7.7.18"/>
    </reaction>
</comment>
<dbReference type="GO" id="GO:0005524">
    <property type="term" value="F:ATP binding"/>
    <property type="evidence" value="ECO:0007669"/>
    <property type="project" value="UniProtKB-KW"/>
</dbReference>
<gene>
    <name evidence="11" type="primary">nadD</name>
    <name evidence="13" type="ORF">DSM00_2231</name>
</gene>
<keyword evidence="4 11" id="KW-0662">Pyridine nucleotide biosynthesis</keyword>
<comment type="function">
    <text evidence="1 11">Catalyzes the reversible adenylation of nicotinate mononucleotide (NaMN) to nicotinic acid adenine dinucleotide (NaAD).</text>
</comment>
<evidence type="ECO:0000256" key="6">
    <source>
        <dbReference type="ARBA" id="ARBA00022695"/>
    </source>
</evidence>
<evidence type="ECO:0000256" key="11">
    <source>
        <dbReference type="HAMAP-Rule" id="MF_00244"/>
    </source>
</evidence>
<dbReference type="Gene3D" id="3.40.50.620">
    <property type="entry name" value="HUPs"/>
    <property type="match status" value="1"/>
</dbReference>
<protein>
    <recommendedName>
        <fullName evidence="11">Probable nicotinate-nucleotide adenylyltransferase</fullName>
        <ecNumber evidence="11">2.7.7.18</ecNumber>
    </recommendedName>
    <alternativeName>
        <fullName evidence="11">Deamido-NAD(+) diphosphorylase</fullName>
    </alternativeName>
    <alternativeName>
        <fullName evidence="11">Deamido-NAD(+) pyrophosphorylase</fullName>
    </alternativeName>
    <alternativeName>
        <fullName evidence="11">Nicotinate mononucleotide adenylyltransferase</fullName>
        <shortName evidence="11">NaMN adenylyltransferase</shortName>
    </alternativeName>
</protein>
<evidence type="ECO:0000256" key="4">
    <source>
        <dbReference type="ARBA" id="ARBA00022642"/>
    </source>
</evidence>
<keyword evidence="9 11" id="KW-0520">NAD</keyword>
<dbReference type="EMBL" id="QOVM01000004">
    <property type="protein sequence ID" value="RXG22166.1"/>
    <property type="molecule type" value="Genomic_DNA"/>
</dbReference>